<dbReference type="SUPFAM" id="SSF75516">
    <property type="entry name" value="Pheromone-binding domain of LuxR-like quorum-sensing transcription factors"/>
    <property type="match status" value="1"/>
</dbReference>
<dbReference type="AlphaFoldDB" id="A0A1W0D5M5"/>
<proteinExistence type="predicted"/>
<protein>
    <recommendedName>
        <fullName evidence="8">HTH luxR-type domain-containing protein</fullName>
    </recommendedName>
</protein>
<name>A0A1W0D5M5_9NEIS</name>
<reference evidence="6 7" key="1">
    <citation type="submission" date="2017-02" db="EMBL/GenBank/DDBJ databases">
        <title>Chromobacterium haemolyticum H5244.</title>
        <authorList>
            <person name="Gulvik C.A."/>
        </authorList>
    </citation>
    <scope>NUCLEOTIDE SEQUENCE [LARGE SCALE GENOMIC DNA]</scope>
    <source>
        <strain evidence="6 7">H5244</strain>
    </source>
</reference>
<dbReference type="SUPFAM" id="SSF46894">
    <property type="entry name" value="C-terminal effector domain of the bipartite response regulators"/>
    <property type="match status" value="1"/>
</dbReference>
<gene>
    <name evidence="6" type="ORF">B0T45_05830</name>
</gene>
<dbReference type="RefSeq" id="WP_081554891.1">
    <property type="nucleotide sequence ID" value="NZ_MUKV01000005.1"/>
</dbReference>
<dbReference type="Pfam" id="PF04545">
    <property type="entry name" value="Sigma70_r4"/>
    <property type="match status" value="1"/>
</dbReference>
<organism evidence="6 7">
    <name type="scientific">Chromobacterium haemolyticum</name>
    <dbReference type="NCBI Taxonomy" id="394935"/>
    <lineage>
        <taxon>Bacteria</taxon>
        <taxon>Pseudomonadati</taxon>
        <taxon>Pseudomonadota</taxon>
        <taxon>Betaproteobacteria</taxon>
        <taxon>Neisseriales</taxon>
        <taxon>Chromobacteriaceae</taxon>
        <taxon>Chromobacterium</taxon>
    </lineage>
</organism>
<evidence type="ECO:0008006" key="8">
    <source>
        <dbReference type="Google" id="ProtNLM"/>
    </source>
</evidence>
<dbReference type="EMBL" id="MUKV01000005">
    <property type="protein sequence ID" value="OQS42309.1"/>
    <property type="molecule type" value="Genomic_DNA"/>
</dbReference>
<dbReference type="InterPro" id="IPR005143">
    <property type="entry name" value="TF_LuxR_autoind-bd_dom"/>
</dbReference>
<sequence length="251" mass="28413">MQEFITRLPEVTRLLTTKTAVSVYQTTAFQSMLLKARSRDDIEAALAVISAVAEAPAILVGFCGDDDLQSAMVVNRGWPESWLLRYAECKYHLIDPIALAPAGEPIIWSQWLNPASPTRTLQSYIEDCRRFKMTHGLTFINKIGDCRIFMSLIGQQVEDCPVLRETLGMVLPELSHVAYRVFSSERLLAKMTNNQRSIIHCIIKHGLTQKEIASQLRIPLSTVRYSLDQLKIEFGCDSMEQLMYRIGNGEM</sequence>
<dbReference type="InterPro" id="IPR007630">
    <property type="entry name" value="RNA_pol_sigma70_r4"/>
</dbReference>
<dbReference type="InterPro" id="IPR036388">
    <property type="entry name" value="WH-like_DNA-bd_sf"/>
</dbReference>
<evidence type="ECO:0000256" key="2">
    <source>
        <dbReference type="ARBA" id="ARBA00023125"/>
    </source>
</evidence>
<evidence type="ECO:0000313" key="7">
    <source>
        <dbReference type="Proteomes" id="UP000192721"/>
    </source>
</evidence>
<keyword evidence="1" id="KW-0805">Transcription regulation</keyword>
<dbReference type="InterPro" id="IPR016032">
    <property type="entry name" value="Sig_transdc_resp-reg_C-effctor"/>
</dbReference>
<evidence type="ECO:0000259" key="5">
    <source>
        <dbReference type="Pfam" id="PF04545"/>
    </source>
</evidence>
<comment type="caution">
    <text evidence="6">The sequence shown here is derived from an EMBL/GenBank/DDBJ whole genome shotgun (WGS) entry which is preliminary data.</text>
</comment>
<feature type="domain" description="Transcription factor LuxR-like autoinducer-binding" evidence="4">
    <location>
        <begin position="62"/>
        <end position="140"/>
    </location>
</feature>
<evidence type="ECO:0000313" key="6">
    <source>
        <dbReference type="EMBL" id="OQS42309.1"/>
    </source>
</evidence>
<dbReference type="Gene3D" id="3.30.450.80">
    <property type="entry name" value="Transcription factor LuxR-like, autoinducer-binding domain"/>
    <property type="match status" value="1"/>
</dbReference>
<dbReference type="GO" id="GO:0003700">
    <property type="term" value="F:DNA-binding transcription factor activity"/>
    <property type="evidence" value="ECO:0007669"/>
    <property type="project" value="InterPro"/>
</dbReference>
<dbReference type="Proteomes" id="UP000192721">
    <property type="component" value="Unassembled WGS sequence"/>
</dbReference>
<feature type="domain" description="RNA polymerase sigma-70 region 4" evidence="5">
    <location>
        <begin position="187"/>
        <end position="224"/>
    </location>
</feature>
<evidence type="ECO:0000259" key="4">
    <source>
        <dbReference type="Pfam" id="PF03472"/>
    </source>
</evidence>
<dbReference type="Gene3D" id="1.10.10.10">
    <property type="entry name" value="Winged helix-like DNA-binding domain superfamily/Winged helix DNA-binding domain"/>
    <property type="match status" value="1"/>
</dbReference>
<accession>A0A1W0D5M5</accession>
<dbReference type="Pfam" id="PF03472">
    <property type="entry name" value="Autoind_bind"/>
    <property type="match status" value="1"/>
</dbReference>
<dbReference type="InterPro" id="IPR036693">
    <property type="entry name" value="TF_LuxR_autoind-bd_dom_sf"/>
</dbReference>
<evidence type="ECO:0000256" key="1">
    <source>
        <dbReference type="ARBA" id="ARBA00023015"/>
    </source>
</evidence>
<keyword evidence="2" id="KW-0238">DNA-binding</keyword>
<dbReference type="GO" id="GO:0006352">
    <property type="term" value="P:DNA-templated transcription initiation"/>
    <property type="evidence" value="ECO:0007669"/>
    <property type="project" value="InterPro"/>
</dbReference>
<dbReference type="GO" id="GO:0003677">
    <property type="term" value="F:DNA binding"/>
    <property type="evidence" value="ECO:0007669"/>
    <property type="project" value="UniProtKB-KW"/>
</dbReference>
<keyword evidence="3" id="KW-0804">Transcription</keyword>
<evidence type="ECO:0000256" key="3">
    <source>
        <dbReference type="ARBA" id="ARBA00023163"/>
    </source>
</evidence>